<feature type="binding site" evidence="5">
    <location>
        <position position="261"/>
    </location>
    <ligand>
        <name>(2E)-4-hydroxy-3-methylbut-2-enyl diphosphate</name>
        <dbReference type="ChEBI" id="CHEBI:128753"/>
    </ligand>
</feature>
<keyword evidence="3 5" id="KW-0408">Iron</keyword>
<dbReference type="CDD" id="cd05688">
    <property type="entry name" value="S1_RPS1_repeat_ec3"/>
    <property type="match status" value="1"/>
</dbReference>
<dbReference type="SMART" id="SM00316">
    <property type="entry name" value="S1"/>
    <property type="match status" value="4"/>
</dbReference>
<dbReference type="GO" id="GO:0019288">
    <property type="term" value="P:isopentenyl diphosphate biosynthetic process, methylerythritol 4-phosphate pathway"/>
    <property type="evidence" value="ECO:0007669"/>
    <property type="project" value="UniProtKB-UniRule"/>
</dbReference>
<feature type="binding site" evidence="5">
    <location>
        <position position="12"/>
    </location>
    <ligand>
        <name>[4Fe-4S] cluster</name>
        <dbReference type="ChEBI" id="CHEBI:49883"/>
    </ligand>
</feature>
<keyword evidence="5" id="KW-0414">Isoprene biosynthesis</keyword>
<dbReference type="PANTHER" id="PTHR30426:SF0">
    <property type="entry name" value="4-HYDROXY-3-METHYLBUT-2-ENYL DIPHOSPHATE REDUCTASE"/>
    <property type="match status" value="1"/>
</dbReference>
<evidence type="ECO:0000259" key="6">
    <source>
        <dbReference type="PROSITE" id="PS50126"/>
    </source>
</evidence>
<keyword evidence="7" id="KW-0689">Ribosomal protein</keyword>
<feature type="binding site" evidence="5">
    <location>
        <position position="123"/>
    </location>
    <ligand>
        <name>dimethylallyl diphosphate</name>
        <dbReference type="ChEBI" id="CHEBI:57623"/>
    </ligand>
</feature>
<dbReference type="NCBIfam" id="NF000907">
    <property type="entry name" value="PRK00087.1"/>
    <property type="match status" value="1"/>
</dbReference>
<keyword evidence="7" id="KW-0687">Ribonucleoprotein</keyword>
<feature type="binding site" evidence="5">
    <location>
        <position position="218"/>
    </location>
    <ligand>
        <name>(2E)-4-hydroxy-3-methylbut-2-enyl diphosphate</name>
        <dbReference type="ChEBI" id="CHEBI:128753"/>
    </ligand>
</feature>
<feature type="binding site" evidence="5">
    <location>
        <position position="41"/>
    </location>
    <ligand>
        <name>dimethylallyl diphosphate</name>
        <dbReference type="ChEBI" id="CHEBI:57623"/>
    </ligand>
</feature>
<evidence type="ECO:0000256" key="1">
    <source>
        <dbReference type="ARBA" id="ARBA00022485"/>
    </source>
</evidence>
<feature type="binding site" evidence="5">
    <location>
        <position position="218"/>
    </location>
    <ligand>
        <name>dimethylallyl diphosphate</name>
        <dbReference type="ChEBI" id="CHEBI:57623"/>
    </ligand>
</feature>
<feature type="binding site" evidence="5">
    <location>
        <position position="41"/>
    </location>
    <ligand>
        <name>isopentenyl diphosphate</name>
        <dbReference type="ChEBI" id="CHEBI:128769"/>
    </ligand>
</feature>
<dbReference type="GO" id="GO:0003729">
    <property type="term" value="F:mRNA binding"/>
    <property type="evidence" value="ECO:0007669"/>
    <property type="project" value="UniProtKB-ARBA"/>
</dbReference>
<proteinExistence type="inferred from homology"/>
<evidence type="ECO:0000256" key="3">
    <source>
        <dbReference type="ARBA" id="ARBA00023004"/>
    </source>
</evidence>
<comment type="catalytic activity">
    <reaction evidence="5">
        <text>isopentenyl diphosphate + 2 oxidized [2Fe-2S]-[ferredoxin] + H2O = (2E)-4-hydroxy-3-methylbut-2-enyl diphosphate + 2 reduced [2Fe-2S]-[ferredoxin] + 2 H(+)</text>
        <dbReference type="Rhea" id="RHEA:24488"/>
        <dbReference type="Rhea" id="RHEA-COMP:10000"/>
        <dbReference type="Rhea" id="RHEA-COMP:10001"/>
        <dbReference type="ChEBI" id="CHEBI:15377"/>
        <dbReference type="ChEBI" id="CHEBI:15378"/>
        <dbReference type="ChEBI" id="CHEBI:33737"/>
        <dbReference type="ChEBI" id="CHEBI:33738"/>
        <dbReference type="ChEBI" id="CHEBI:128753"/>
        <dbReference type="ChEBI" id="CHEBI:128769"/>
        <dbReference type="EC" id="1.17.7.4"/>
    </reaction>
</comment>
<feature type="binding site" evidence="5">
    <location>
        <position position="219"/>
    </location>
    <ligand>
        <name>(2E)-4-hydroxy-3-methylbut-2-enyl diphosphate</name>
        <dbReference type="ChEBI" id="CHEBI:128753"/>
    </ligand>
</feature>
<evidence type="ECO:0000256" key="5">
    <source>
        <dbReference type="HAMAP-Rule" id="MF_00191"/>
    </source>
</evidence>
<comment type="pathway">
    <text evidence="5">Isoprenoid biosynthesis; isopentenyl diphosphate biosynthesis via DXP pathway; isopentenyl diphosphate from 1-deoxy-D-xylulose 5-phosphate: step 6/6.</text>
</comment>
<keyword evidence="8" id="KW-1185">Reference proteome</keyword>
<dbReference type="Gene3D" id="2.40.50.140">
    <property type="entry name" value="Nucleic acid-binding proteins"/>
    <property type="match status" value="4"/>
</dbReference>
<dbReference type="HAMAP" id="MF_00191">
    <property type="entry name" value="IspH"/>
    <property type="match status" value="1"/>
</dbReference>
<keyword evidence="5 7" id="KW-0560">Oxidoreductase</keyword>
<dbReference type="GO" id="GO:0050992">
    <property type="term" value="P:dimethylallyl diphosphate biosynthetic process"/>
    <property type="evidence" value="ECO:0007669"/>
    <property type="project" value="UniProtKB-UniRule"/>
</dbReference>
<feature type="binding site" evidence="5">
    <location>
        <position position="217"/>
    </location>
    <ligand>
        <name>isopentenyl diphosphate</name>
        <dbReference type="ChEBI" id="CHEBI:128769"/>
    </ligand>
</feature>
<feature type="active site" description="Proton donor" evidence="5">
    <location>
        <position position="125"/>
    </location>
</feature>
<feature type="binding site" evidence="5">
    <location>
        <position position="189"/>
    </location>
    <ligand>
        <name>[4Fe-4S] cluster</name>
        <dbReference type="ChEBI" id="CHEBI:49883"/>
    </ligand>
</feature>
<dbReference type="PRINTS" id="PR00681">
    <property type="entry name" value="RIBOSOMALS1"/>
</dbReference>
<feature type="binding site" evidence="5">
    <location>
        <position position="95"/>
    </location>
    <ligand>
        <name>[4Fe-4S] cluster</name>
        <dbReference type="ChEBI" id="CHEBI:49883"/>
    </ligand>
</feature>
<feature type="binding site" evidence="5">
    <location>
        <position position="161"/>
    </location>
    <ligand>
        <name>(2E)-4-hydroxy-3-methylbut-2-enyl diphosphate</name>
        <dbReference type="ChEBI" id="CHEBI:128753"/>
    </ligand>
</feature>
<dbReference type="SUPFAM" id="SSF50249">
    <property type="entry name" value="Nucleic acid-binding proteins"/>
    <property type="match status" value="4"/>
</dbReference>
<dbReference type="EC" id="1.17.7.4" evidence="5"/>
<dbReference type="PROSITE" id="PS50126">
    <property type="entry name" value="S1"/>
    <property type="match status" value="4"/>
</dbReference>
<feature type="binding site" evidence="5">
    <location>
        <position position="217"/>
    </location>
    <ligand>
        <name>(2E)-4-hydroxy-3-methylbut-2-enyl diphosphate</name>
        <dbReference type="ChEBI" id="CHEBI:128753"/>
    </ligand>
</feature>
<dbReference type="NCBIfam" id="NF005208">
    <property type="entry name" value="PRK06676.1"/>
    <property type="match status" value="1"/>
</dbReference>
<comment type="caution">
    <text evidence="7">The sequence shown here is derived from an EMBL/GenBank/DDBJ whole genome shotgun (WGS) entry which is preliminary data.</text>
</comment>
<comment type="function">
    <text evidence="5">Catalyzes the conversion of 1-hydroxy-2-methyl-2-(E)-butenyl 4-diphosphate (HMBPP) into a mixture of isopentenyl diphosphate (IPP) and dimethylallyl diphosphate (DMAPP). Acts in the terminal step of the DOXP/MEP pathway for isoprenoid precursor biosynthesis.</text>
</comment>
<feature type="binding site" evidence="5">
    <location>
        <position position="73"/>
    </location>
    <ligand>
        <name>isopentenyl diphosphate</name>
        <dbReference type="ChEBI" id="CHEBI:128769"/>
    </ligand>
</feature>
<feature type="binding site" evidence="5">
    <location>
        <position position="261"/>
    </location>
    <ligand>
        <name>dimethylallyl diphosphate</name>
        <dbReference type="ChEBI" id="CHEBI:57623"/>
    </ligand>
</feature>
<evidence type="ECO:0000313" key="8">
    <source>
        <dbReference type="Proteomes" id="UP000601522"/>
    </source>
</evidence>
<feature type="domain" description="S1 motif" evidence="6">
    <location>
        <begin position="470"/>
        <end position="538"/>
    </location>
</feature>
<feature type="binding site" evidence="5">
    <location>
        <position position="73"/>
    </location>
    <ligand>
        <name>dimethylallyl diphosphate</name>
        <dbReference type="ChEBI" id="CHEBI:57623"/>
    </ligand>
</feature>
<feature type="domain" description="S1 motif" evidence="6">
    <location>
        <begin position="555"/>
        <end position="624"/>
    </location>
</feature>
<dbReference type="GO" id="GO:0005840">
    <property type="term" value="C:ribosome"/>
    <property type="evidence" value="ECO:0007669"/>
    <property type="project" value="UniProtKB-KW"/>
</dbReference>
<dbReference type="GO" id="GO:0005737">
    <property type="term" value="C:cytoplasm"/>
    <property type="evidence" value="ECO:0007669"/>
    <property type="project" value="UniProtKB-ARBA"/>
</dbReference>
<feature type="binding site" evidence="5">
    <location>
        <position position="123"/>
    </location>
    <ligand>
        <name>isopentenyl diphosphate</name>
        <dbReference type="ChEBI" id="CHEBI:128769"/>
    </ligand>
</feature>
<feature type="binding site" evidence="5">
    <location>
        <position position="218"/>
    </location>
    <ligand>
        <name>isopentenyl diphosphate</name>
        <dbReference type="ChEBI" id="CHEBI:128769"/>
    </ligand>
</feature>
<comment type="similarity">
    <text evidence="5">Belongs to the IspH family.</text>
</comment>
<dbReference type="NCBIfam" id="NF002187">
    <property type="entry name" value="PRK01045.1-1"/>
    <property type="match status" value="1"/>
</dbReference>
<dbReference type="GO" id="GO:0051539">
    <property type="term" value="F:4 iron, 4 sulfur cluster binding"/>
    <property type="evidence" value="ECO:0007669"/>
    <property type="project" value="UniProtKB-UniRule"/>
</dbReference>
<gene>
    <name evidence="5" type="primary">ispH</name>
    <name evidence="7" type="ORF">H8689_05300</name>
</gene>
<dbReference type="GO" id="GO:0016114">
    <property type="term" value="P:terpenoid biosynthetic process"/>
    <property type="evidence" value="ECO:0007669"/>
    <property type="project" value="UniProtKB-UniRule"/>
</dbReference>
<reference evidence="7 8" key="1">
    <citation type="submission" date="2020-08" db="EMBL/GenBank/DDBJ databases">
        <title>Genome public.</title>
        <authorList>
            <person name="Liu C."/>
            <person name="Sun Q."/>
        </authorList>
    </citation>
    <scope>NUCLEOTIDE SEQUENCE [LARGE SCALE GENOMIC DNA]</scope>
    <source>
        <strain evidence="7 8">NSJ-26</strain>
    </source>
</reference>
<evidence type="ECO:0000256" key="2">
    <source>
        <dbReference type="ARBA" id="ARBA00022723"/>
    </source>
</evidence>
<dbReference type="PANTHER" id="PTHR30426">
    <property type="entry name" value="4-HYDROXY-3-METHYLBUT-2-ENYL DIPHOSPHATE REDUCTASE"/>
    <property type="match status" value="1"/>
</dbReference>
<dbReference type="CDD" id="cd04465">
    <property type="entry name" value="S1_RPS1_repeat_ec2_hs2"/>
    <property type="match status" value="1"/>
</dbReference>
<dbReference type="GO" id="GO:0046872">
    <property type="term" value="F:metal ion binding"/>
    <property type="evidence" value="ECO:0007669"/>
    <property type="project" value="UniProtKB-KW"/>
</dbReference>
<feature type="binding site" evidence="5">
    <location>
        <position position="217"/>
    </location>
    <ligand>
        <name>dimethylallyl diphosphate</name>
        <dbReference type="ChEBI" id="CHEBI:57623"/>
    </ligand>
</feature>
<dbReference type="NCBIfam" id="TIGR00216">
    <property type="entry name" value="ispH_lytB"/>
    <property type="match status" value="1"/>
</dbReference>
<feature type="binding site" evidence="5">
    <location>
        <position position="219"/>
    </location>
    <ligand>
        <name>isopentenyl diphosphate</name>
        <dbReference type="ChEBI" id="CHEBI:128769"/>
    </ligand>
</feature>
<keyword evidence="2 5" id="KW-0479">Metal-binding</keyword>
<dbReference type="RefSeq" id="WP_249323383.1">
    <property type="nucleotide sequence ID" value="NZ_JACRTK010000002.1"/>
</dbReference>
<dbReference type="GO" id="GO:0051745">
    <property type="term" value="F:4-hydroxy-3-methylbut-2-enyl diphosphate reductase activity"/>
    <property type="evidence" value="ECO:0007669"/>
    <property type="project" value="UniProtKB-UniRule"/>
</dbReference>
<dbReference type="Pfam" id="PF00575">
    <property type="entry name" value="S1"/>
    <property type="match status" value="4"/>
</dbReference>
<keyword evidence="4 5" id="KW-0411">Iron-sulfur</keyword>
<dbReference type="CDD" id="cd13944">
    <property type="entry name" value="lytB_ispH"/>
    <property type="match status" value="1"/>
</dbReference>
<dbReference type="AlphaFoldDB" id="A0A926F260"/>
<dbReference type="InterPro" id="IPR012340">
    <property type="entry name" value="NA-bd_OB-fold"/>
</dbReference>
<dbReference type="EMBL" id="JACRTK010000002">
    <property type="protein sequence ID" value="MBC8590545.1"/>
    <property type="molecule type" value="Genomic_DNA"/>
</dbReference>
<dbReference type="FunFam" id="2.40.50.140:FF:000051">
    <property type="entry name" value="RNA-binding transcriptional accessory protein"/>
    <property type="match status" value="2"/>
</dbReference>
<dbReference type="Pfam" id="PF02401">
    <property type="entry name" value="LYTB"/>
    <property type="match status" value="1"/>
</dbReference>
<feature type="binding site" evidence="5">
    <location>
        <position position="41"/>
    </location>
    <ligand>
        <name>(2E)-4-hydroxy-3-methylbut-2-enyl diphosphate</name>
        <dbReference type="ChEBI" id="CHEBI:128753"/>
    </ligand>
</feature>
<dbReference type="Proteomes" id="UP000601522">
    <property type="component" value="Unassembled WGS sequence"/>
</dbReference>
<feature type="domain" description="S1 motif" evidence="6">
    <location>
        <begin position="383"/>
        <end position="449"/>
    </location>
</feature>
<organism evidence="7 8">
    <name type="scientific">Wansuia hejianensis</name>
    <dbReference type="NCBI Taxonomy" id="2763667"/>
    <lineage>
        <taxon>Bacteria</taxon>
        <taxon>Bacillati</taxon>
        <taxon>Bacillota</taxon>
        <taxon>Clostridia</taxon>
        <taxon>Lachnospirales</taxon>
        <taxon>Lachnospiraceae</taxon>
        <taxon>Wansuia</taxon>
    </lineage>
</organism>
<evidence type="ECO:0000256" key="4">
    <source>
        <dbReference type="ARBA" id="ARBA00023014"/>
    </source>
</evidence>
<feature type="binding site" evidence="5">
    <location>
        <position position="73"/>
    </location>
    <ligand>
        <name>(2E)-4-hydroxy-3-methylbut-2-enyl diphosphate</name>
        <dbReference type="ChEBI" id="CHEBI:128753"/>
    </ligand>
</feature>
<name>A0A926F260_9FIRM</name>
<feature type="binding site" evidence="5">
    <location>
        <position position="123"/>
    </location>
    <ligand>
        <name>(2E)-4-hydroxy-3-methylbut-2-enyl diphosphate</name>
        <dbReference type="ChEBI" id="CHEBI:128753"/>
    </ligand>
</feature>
<dbReference type="Gene3D" id="3.40.1010.20">
    <property type="entry name" value="4-hydroxy-3-methylbut-2-enyl diphosphate reductase, catalytic domain"/>
    <property type="match status" value="2"/>
</dbReference>
<feature type="domain" description="S1 motif" evidence="6">
    <location>
        <begin position="296"/>
        <end position="365"/>
    </location>
</feature>
<comment type="cofactor">
    <cofactor evidence="5">
        <name>[4Fe-4S] cluster</name>
        <dbReference type="ChEBI" id="CHEBI:49883"/>
    </cofactor>
    <text evidence="5">Binds 1 [4Fe-4S] cluster per subunit.</text>
</comment>
<feature type="binding site" evidence="5">
    <location>
        <position position="219"/>
    </location>
    <ligand>
        <name>dimethylallyl diphosphate</name>
        <dbReference type="ChEBI" id="CHEBI:57623"/>
    </ligand>
</feature>
<comment type="pathway">
    <text evidence="5">Isoprenoid biosynthesis; dimethylallyl diphosphate biosynthesis; dimethylallyl diphosphate from (2E)-4-hydroxy-3-methylbutenyl diphosphate: step 1/1.</text>
</comment>
<dbReference type="Gene3D" id="3.40.50.11270">
    <property type="match status" value="1"/>
</dbReference>
<accession>A0A926F260</accession>
<sequence length="658" mass="73780">MKIIMADNAGFCFGVKRAMDIVNNEINNIDGKLYSYGPLIHNPQVVDSLEQKGLKAIKDLSKINEGKIIIRSHGIPKYEEDKMIDLKLSIVDCTCPYVKAVHKRVENYMNKGYNIVIIGNSKHPEVIGINGWCNNKALIVENIKSVEQLPFMDKVCVVAQTTITKEKFDTISKEIKAKASIVEIFNTICKATKERQESAATVAKISDAMVVIGGYKSSNTLKLVEISKKYCKNVFHIETIKDLPLQEVLKFNTIGITAGASTPDWIIKEAIETMDNLNNNEMMEAIESSFTQIRRGDVIKGKVIFTTNNEIMVNINYKSDGIITKDELSNDPDVNPKELYKEGDEIEVYVVKIDDGEGNVVLSTKRLEEIKNWELLEDVFENEGTVQAKVLRVVKGGLIALTKGINAFIPASHASVNYTSDLNTFKGEILDVKILDLDKQKRRLVLSRKKVEVEELRATQEKVWNSLEIGSTIEGIVQRLTNFGAFVDLGGVDGLIHISDLSWNKIKHPSQVVNPGDKVEVEILDFNRDKNRISLGLKQMTEEPWKVFEGNIEIGNVIQGTVVNLLDFGAFIRLDEGVDGLLHVSQISKEHIDKPSSILNIGDRVTVKVIDINKEERKISLSMKDVQNDKLDKKDSSEEIIEKDEEDVTIGDLINNHQ</sequence>
<protein>
    <recommendedName>
        <fullName evidence="5">4-hydroxy-3-methylbut-2-enyl diphosphate reductase</fullName>
        <shortName evidence="5">HMBPP reductase</shortName>
        <ecNumber evidence="5">1.17.7.4</ecNumber>
    </recommendedName>
</protein>
<keyword evidence="1 5" id="KW-0004">4Fe-4S</keyword>
<dbReference type="InterPro" id="IPR003029">
    <property type="entry name" value="S1_domain"/>
</dbReference>
<dbReference type="CDD" id="cd05687">
    <property type="entry name" value="S1_RPS1_repeat_ec1_hs1"/>
    <property type="match status" value="1"/>
</dbReference>
<dbReference type="InterPro" id="IPR003451">
    <property type="entry name" value="LytB/IspH"/>
</dbReference>
<dbReference type="InterPro" id="IPR035104">
    <property type="entry name" value="Ribosomal_protein_S1-like"/>
</dbReference>
<comment type="catalytic activity">
    <reaction evidence="5">
        <text>dimethylallyl diphosphate + 2 oxidized [2Fe-2S]-[ferredoxin] + H2O = (2E)-4-hydroxy-3-methylbut-2-enyl diphosphate + 2 reduced [2Fe-2S]-[ferredoxin] + 2 H(+)</text>
        <dbReference type="Rhea" id="RHEA:24825"/>
        <dbReference type="Rhea" id="RHEA-COMP:10000"/>
        <dbReference type="Rhea" id="RHEA-COMP:10001"/>
        <dbReference type="ChEBI" id="CHEBI:15377"/>
        <dbReference type="ChEBI" id="CHEBI:15378"/>
        <dbReference type="ChEBI" id="CHEBI:33737"/>
        <dbReference type="ChEBI" id="CHEBI:33738"/>
        <dbReference type="ChEBI" id="CHEBI:57623"/>
        <dbReference type="ChEBI" id="CHEBI:128753"/>
        <dbReference type="EC" id="1.17.7.4"/>
    </reaction>
</comment>
<evidence type="ECO:0000313" key="7">
    <source>
        <dbReference type="EMBL" id="MBC8590545.1"/>
    </source>
</evidence>
<feature type="binding site" evidence="5">
    <location>
        <position position="261"/>
    </location>
    <ligand>
        <name>isopentenyl diphosphate</name>
        <dbReference type="ChEBI" id="CHEBI:128769"/>
    </ligand>
</feature>